<dbReference type="GO" id="GO:0006338">
    <property type="term" value="P:chromatin remodeling"/>
    <property type="evidence" value="ECO:0007669"/>
    <property type="project" value="UniProtKB-ARBA"/>
</dbReference>
<dbReference type="Pfam" id="PF18723">
    <property type="entry name" value="HMUDK_hel"/>
    <property type="match status" value="1"/>
</dbReference>
<reference evidence="2 3" key="1">
    <citation type="submission" date="2014-02" db="EMBL/GenBank/DDBJ databases">
        <title>Transposable element dynamics among asymbiotic and ectomycorrhizal Amanita fungi.</title>
        <authorList>
            <consortium name="DOE Joint Genome Institute"/>
            <person name="Hess J."/>
            <person name="Skrede I."/>
            <person name="Wolfe B."/>
            <person name="LaButti K."/>
            <person name="Ohm R.A."/>
            <person name="Grigoriev I.V."/>
            <person name="Pringle A."/>
        </authorList>
    </citation>
    <scope>NUCLEOTIDE SEQUENCE [LARGE SCALE GENOMIC DNA]</scope>
    <source>
        <strain evidence="2 3">SKay4041</strain>
    </source>
</reference>
<dbReference type="AlphaFoldDB" id="A0A2A9N7X8"/>
<dbReference type="InterPro" id="IPR016197">
    <property type="entry name" value="Chromo-like_dom_sf"/>
</dbReference>
<dbReference type="PROSITE" id="PS50013">
    <property type="entry name" value="CHROMO_2"/>
    <property type="match status" value="1"/>
</dbReference>
<evidence type="ECO:0000313" key="3">
    <source>
        <dbReference type="Proteomes" id="UP000242287"/>
    </source>
</evidence>
<sequence length="371" mass="42713">MTGAGPARPFRIWTDDPILRKYPFCNTFRVLDKTSQFLVREVIEKGSQDPQELVFRVILFNTFTRIDTWKLLERKLGPLTWATYSREKYKNVLHRAKSRGVILYTGSFIKPAPSFSYADNYMNHLCLLEVFMENQITARLMNAEYLADIFDFLASFPSMGDFTTYQLILNLSYTNILNFHPNDFVVPGPGASSGLGKMFGRKVKSAGRGFEIDIIRWLVKTQTQHFKRLGLEFSGLGPDELPMDVADVEHMLCEVDKYSRMAHPQYKGKRTEMRRVFEPSPAHYPAKPCLPKAWSHPDRQIPRIKPGGVPIVQKRYTINRIAARREGEHGPEYLVYWFGYPDSDATWEPETLLMDDAPAAVNEYLAQHGRS</sequence>
<dbReference type="STRING" id="703135.A0A2A9N7X8"/>
<proteinExistence type="predicted"/>
<dbReference type="SUPFAM" id="SSF54160">
    <property type="entry name" value="Chromo domain-like"/>
    <property type="match status" value="1"/>
</dbReference>
<name>A0A2A9N7X8_9AGAR</name>
<dbReference type="InterPro" id="IPR040684">
    <property type="entry name" value="HMUDK_hel"/>
</dbReference>
<gene>
    <name evidence="2" type="ORF">AMATHDRAFT_77938</name>
</gene>
<organism evidence="2 3">
    <name type="scientific">Amanita thiersii Skay4041</name>
    <dbReference type="NCBI Taxonomy" id="703135"/>
    <lineage>
        <taxon>Eukaryota</taxon>
        <taxon>Fungi</taxon>
        <taxon>Dikarya</taxon>
        <taxon>Basidiomycota</taxon>
        <taxon>Agaricomycotina</taxon>
        <taxon>Agaricomycetes</taxon>
        <taxon>Agaricomycetidae</taxon>
        <taxon>Agaricales</taxon>
        <taxon>Pluteineae</taxon>
        <taxon>Amanitaceae</taxon>
        <taxon>Amanita</taxon>
    </lineage>
</organism>
<dbReference type="InterPro" id="IPR023780">
    <property type="entry name" value="Chromo_domain"/>
</dbReference>
<dbReference type="OrthoDB" id="433924at2759"/>
<dbReference type="Proteomes" id="UP000242287">
    <property type="component" value="Unassembled WGS sequence"/>
</dbReference>
<protein>
    <recommendedName>
        <fullName evidence="1">Chromo domain-containing protein</fullName>
    </recommendedName>
</protein>
<dbReference type="SMART" id="SM00298">
    <property type="entry name" value="CHROMO"/>
    <property type="match status" value="1"/>
</dbReference>
<feature type="domain" description="Chromo" evidence="1">
    <location>
        <begin position="316"/>
        <end position="371"/>
    </location>
</feature>
<accession>A0A2A9N7X8</accession>
<dbReference type="EMBL" id="KZ302300">
    <property type="protein sequence ID" value="PFH45738.1"/>
    <property type="molecule type" value="Genomic_DNA"/>
</dbReference>
<dbReference type="InterPro" id="IPR000953">
    <property type="entry name" value="Chromo/chromo_shadow_dom"/>
</dbReference>
<dbReference type="Gene3D" id="2.40.50.40">
    <property type="match status" value="1"/>
</dbReference>
<dbReference type="Pfam" id="PF00385">
    <property type="entry name" value="Chromo"/>
    <property type="match status" value="1"/>
</dbReference>
<evidence type="ECO:0000259" key="1">
    <source>
        <dbReference type="PROSITE" id="PS50013"/>
    </source>
</evidence>
<dbReference type="CDD" id="cd00024">
    <property type="entry name" value="CD_CSD"/>
    <property type="match status" value="1"/>
</dbReference>
<evidence type="ECO:0000313" key="2">
    <source>
        <dbReference type="EMBL" id="PFH45738.1"/>
    </source>
</evidence>
<keyword evidence="3" id="KW-1185">Reference proteome</keyword>